<accession>A0A8J7KPI1</accession>
<evidence type="ECO:0000256" key="2">
    <source>
        <dbReference type="ARBA" id="ARBA00023125"/>
    </source>
</evidence>
<evidence type="ECO:0000256" key="1">
    <source>
        <dbReference type="ARBA" id="ARBA00023015"/>
    </source>
</evidence>
<keyword evidence="5" id="KW-0812">Transmembrane</keyword>
<dbReference type="Gene3D" id="1.10.357.10">
    <property type="entry name" value="Tetracycline Repressor, domain 2"/>
    <property type="match status" value="1"/>
</dbReference>
<dbReference type="PANTHER" id="PTHR30055">
    <property type="entry name" value="HTH-TYPE TRANSCRIPTIONAL REGULATOR RUTR"/>
    <property type="match status" value="1"/>
</dbReference>
<protein>
    <submittedName>
        <fullName evidence="7">AcrR family transcriptional regulator</fullName>
    </submittedName>
</protein>
<evidence type="ECO:0000313" key="7">
    <source>
        <dbReference type="EMBL" id="MBG6141351.1"/>
    </source>
</evidence>
<dbReference type="SUPFAM" id="SSF48498">
    <property type="entry name" value="Tetracyclin repressor-like, C-terminal domain"/>
    <property type="match status" value="1"/>
</dbReference>
<dbReference type="InterPro" id="IPR050109">
    <property type="entry name" value="HTH-type_TetR-like_transc_reg"/>
</dbReference>
<dbReference type="SUPFAM" id="SSF46689">
    <property type="entry name" value="Homeodomain-like"/>
    <property type="match status" value="1"/>
</dbReference>
<evidence type="ECO:0000256" key="4">
    <source>
        <dbReference type="PROSITE-ProRule" id="PRU00335"/>
    </source>
</evidence>
<evidence type="ECO:0000313" key="8">
    <source>
        <dbReference type="Proteomes" id="UP000622552"/>
    </source>
</evidence>
<name>A0A8J7KPI1_9ACTN</name>
<dbReference type="RefSeq" id="WP_197007783.1">
    <property type="nucleotide sequence ID" value="NZ_BONS01000013.1"/>
</dbReference>
<gene>
    <name evidence="7" type="ORF">IW245_007545</name>
</gene>
<evidence type="ECO:0000259" key="6">
    <source>
        <dbReference type="PROSITE" id="PS50977"/>
    </source>
</evidence>
<dbReference type="Gene3D" id="1.10.10.60">
    <property type="entry name" value="Homeodomain-like"/>
    <property type="match status" value="1"/>
</dbReference>
<dbReference type="AlphaFoldDB" id="A0A8J7KPI1"/>
<keyword evidence="5" id="KW-1133">Transmembrane helix</keyword>
<dbReference type="EMBL" id="JADOUF010000001">
    <property type="protein sequence ID" value="MBG6141351.1"/>
    <property type="molecule type" value="Genomic_DNA"/>
</dbReference>
<evidence type="ECO:0000256" key="3">
    <source>
        <dbReference type="ARBA" id="ARBA00023163"/>
    </source>
</evidence>
<sequence>MGRREDTRQRLFDAAITLIAERGYSSTTVDEIAAAAGVAKGTVYYNFTSKPELFTELLRHGIGALTTELRAAAEGLSGPDGVHAVATAQLRYIQRYQPFAQLLMAEMWRTNREWQPTLHALRDEAVTAIAEVIQRGVDAGEFDKRVDVRFGASALFGVVLAVALDWLVYSPDRSLEDVREDLLMIVDARLR</sequence>
<keyword evidence="3" id="KW-0804">Transcription</keyword>
<dbReference type="InterPro" id="IPR001647">
    <property type="entry name" value="HTH_TetR"/>
</dbReference>
<dbReference type="GO" id="GO:0045892">
    <property type="term" value="P:negative regulation of DNA-templated transcription"/>
    <property type="evidence" value="ECO:0007669"/>
    <property type="project" value="UniProtKB-ARBA"/>
</dbReference>
<dbReference type="InterPro" id="IPR041490">
    <property type="entry name" value="KstR2_TetR_C"/>
</dbReference>
<dbReference type="PRINTS" id="PR00455">
    <property type="entry name" value="HTHTETR"/>
</dbReference>
<dbReference type="InterPro" id="IPR036271">
    <property type="entry name" value="Tet_transcr_reg_TetR-rel_C_sf"/>
</dbReference>
<dbReference type="PANTHER" id="PTHR30055:SF238">
    <property type="entry name" value="MYCOFACTOCIN BIOSYNTHESIS TRANSCRIPTIONAL REGULATOR MFTR-RELATED"/>
    <property type="match status" value="1"/>
</dbReference>
<keyword evidence="2 4" id="KW-0238">DNA-binding</keyword>
<dbReference type="GO" id="GO:0000976">
    <property type="term" value="F:transcription cis-regulatory region binding"/>
    <property type="evidence" value="ECO:0007669"/>
    <property type="project" value="TreeGrafter"/>
</dbReference>
<dbReference type="PROSITE" id="PS50977">
    <property type="entry name" value="HTH_TETR_2"/>
    <property type="match status" value="1"/>
</dbReference>
<dbReference type="Pfam" id="PF17932">
    <property type="entry name" value="TetR_C_24"/>
    <property type="match status" value="1"/>
</dbReference>
<dbReference type="InterPro" id="IPR009057">
    <property type="entry name" value="Homeodomain-like_sf"/>
</dbReference>
<organism evidence="7 8">
    <name type="scientific">Longispora fulva</name>
    <dbReference type="NCBI Taxonomy" id="619741"/>
    <lineage>
        <taxon>Bacteria</taxon>
        <taxon>Bacillati</taxon>
        <taxon>Actinomycetota</taxon>
        <taxon>Actinomycetes</taxon>
        <taxon>Micromonosporales</taxon>
        <taxon>Micromonosporaceae</taxon>
        <taxon>Longispora</taxon>
    </lineage>
</organism>
<dbReference type="Pfam" id="PF00440">
    <property type="entry name" value="TetR_N"/>
    <property type="match status" value="1"/>
</dbReference>
<keyword evidence="1" id="KW-0805">Transcription regulation</keyword>
<keyword evidence="8" id="KW-1185">Reference proteome</keyword>
<dbReference type="GO" id="GO:0003700">
    <property type="term" value="F:DNA-binding transcription factor activity"/>
    <property type="evidence" value="ECO:0007669"/>
    <property type="project" value="TreeGrafter"/>
</dbReference>
<feature type="domain" description="HTH tetR-type" evidence="6">
    <location>
        <begin position="5"/>
        <end position="65"/>
    </location>
</feature>
<proteinExistence type="predicted"/>
<evidence type="ECO:0000256" key="5">
    <source>
        <dbReference type="SAM" id="Phobius"/>
    </source>
</evidence>
<keyword evidence="5" id="KW-0472">Membrane</keyword>
<feature type="DNA-binding region" description="H-T-H motif" evidence="4">
    <location>
        <begin position="28"/>
        <end position="47"/>
    </location>
</feature>
<reference evidence="7" key="1">
    <citation type="submission" date="2020-11" db="EMBL/GenBank/DDBJ databases">
        <title>Sequencing the genomes of 1000 actinobacteria strains.</title>
        <authorList>
            <person name="Klenk H.-P."/>
        </authorList>
    </citation>
    <scope>NUCLEOTIDE SEQUENCE</scope>
    <source>
        <strain evidence="7">DSM 45356</strain>
    </source>
</reference>
<dbReference type="Proteomes" id="UP000622552">
    <property type="component" value="Unassembled WGS sequence"/>
</dbReference>
<feature type="transmembrane region" description="Helical" evidence="5">
    <location>
        <begin position="150"/>
        <end position="169"/>
    </location>
</feature>
<dbReference type="FunFam" id="1.10.10.60:FF:000141">
    <property type="entry name" value="TetR family transcriptional regulator"/>
    <property type="match status" value="1"/>
</dbReference>
<comment type="caution">
    <text evidence="7">The sequence shown here is derived from an EMBL/GenBank/DDBJ whole genome shotgun (WGS) entry which is preliminary data.</text>
</comment>